<comment type="caution">
    <text evidence="1">The sequence shown here is derived from an EMBL/GenBank/DDBJ whole genome shotgun (WGS) entry which is preliminary data.</text>
</comment>
<reference evidence="1" key="1">
    <citation type="submission" date="2023-07" db="EMBL/GenBank/DDBJ databases">
        <title>The genome sequence of Rhodocytophaga aerolata KACC 12507.</title>
        <authorList>
            <person name="Zhang X."/>
        </authorList>
    </citation>
    <scope>NUCLEOTIDE SEQUENCE</scope>
    <source>
        <strain evidence="1">KACC 12507</strain>
    </source>
</reference>
<sequence>MGYSVVLFNYLKNPATNSFLNVKENFQSFLQLGYTFQRRSTSKFTFTPQLLLSISKFHSTAPLRLQFEDIIINFRYQQFIWGGNNRGIHLGWQTDQLRILFTNSLGIGGGSGTNHFRYIGNLSVRYILSSKNQRVGRSW</sequence>
<dbReference type="Proteomes" id="UP001168528">
    <property type="component" value="Unassembled WGS sequence"/>
</dbReference>
<gene>
    <name evidence="1" type="ORF">Q0590_22900</name>
</gene>
<name>A0ABT8RAM0_9BACT</name>
<dbReference type="EMBL" id="JAUKPO010000016">
    <property type="protein sequence ID" value="MDO1449144.1"/>
    <property type="molecule type" value="Genomic_DNA"/>
</dbReference>
<keyword evidence="2" id="KW-1185">Reference proteome</keyword>
<organism evidence="1 2">
    <name type="scientific">Rhodocytophaga aerolata</name>
    <dbReference type="NCBI Taxonomy" id="455078"/>
    <lineage>
        <taxon>Bacteria</taxon>
        <taxon>Pseudomonadati</taxon>
        <taxon>Bacteroidota</taxon>
        <taxon>Cytophagia</taxon>
        <taxon>Cytophagales</taxon>
        <taxon>Rhodocytophagaceae</taxon>
        <taxon>Rhodocytophaga</taxon>
    </lineage>
</organism>
<protein>
    <submittedName>
        <fullName evidence="1">Uncharacterized protein</fullName>
    </submittedName>
</protein>
<proteinExistence type="predicted"/>
<accession>A0ABT8RAM0</accession>
<evidence type="ECO:0000313" key="2">
    <source>
        <dbReference type="Proteomes" id="UP001168528"/>
    </source>
</evidence>
<evidence type="ECO:0000313" key="1">
    <source>
        <dbReference type="EMBL" id="MDO1449144.1"/>
    </source>
</evidence>
<dbReference type="RefSeq" id="WP_302039945.1">
    <property type="nucleotide sequence ID" value="NZ_JAUKPO010000016.1"/>
</dbReference>